<evidence type="ECO:0000259" key="2">
    <source>
        <dbReference type="Pfam" id="PF18593"/>
    </source>
</evidence>
<protein>
    <recommendedName>
        <fullName evidence="5">CdiI immunity protein domain-containing protein</fullName>
    </recommendedName>
</protein>
<organism evidence="3 4">
    <name type="scientific">Jiella flava</name>
    <dbReference type="NCBI Taxonomy" id="2816857"/>
    <lineage>
        <taxon>Bacteria</taxon>
        <taxon>Pseudomonadati</taxon>
        <taxon>Pseudomonadota</taxon>
        <taxon>Alphaproteobacteria</taxon>
        <taxon>Hyphomicrobiales</taxon>
        <taxon>Aurantimonadaceae</taxon>
        <taxon>Jiella</taxon>
    </lineage>
</organism>
<name>A0A939FYP5_9HYPH</name>
<feature type="domain" description="Bacterial CdiA-CT RNAse A" evidence="1">
    <location>
        <begin position="37"/>
        <end position="117"/>
    </location>
</feature>
<dbReference type="RefSeq" id="WP_207257442.1">
    <property type="nucleotide sequence ID" value="NZ_JAFMPP010000006.1"/>
</dbReference>
<evidence type="ECO:0000313" key="4">
    <source>
        <dbReference type="Proteomes" id="UP000664122"/>
    </source>
</evidence>
<reference evidence="3" key="1">
    <citation type="submission" date="2021-03" db="EMBL/GenBank/DDBJ databases">
        <title>Whole genome sequence of Jiella sp. CQZ9-1.</title>
        <authorList>
            <person name="Tuo L."/>
        </authorList>
    </citation>
    <scope>NUCLEOTIDE SEQUENCE</scope>
    <source>
        <strain evidence="3">CQZ9-1</strain>
    </source>
</reference>
<dbReference type="Proteomes" id="UP000664122">
    <property type="component" value="Unassembled WGS sequence"/>
</dbReference>
<gene>
    <name evidence="3" type="ORF">J1C48_08685</name>
</gene>
<keyword evidence="4" id="KW-1185">Reference proteome</keyword>
<evidence type="ECO:0008006" key="5">
    <source>
        <dbReference type="Google" id="ProtNLM"/>
    </source>
</evidence>
<evidence type="ECO:0000259" key="1">
    <source>
        <dbReference type="Pfam" id="PF18431"/>
    </source>
</evidence>
<proteinExistence type="predicted"/>
<dbReference type="Pfam" id="PF18593">
    <property type="entry name" value="CdiI_2"/>
    <property type="match status" value="1"/>
</dbReference>
<dbReference type="AlphaFoldDB" id="A0A939FYP5"/>
<comment type="caution">
    <text evidence="3">The sequence shown here is derived from an EMBL/GenBank/DDBJ whole genome shotgun (WGS) entry which is preliminary data.</text>
</comment>
<accession>A0A939FYP5</accession>
<dbReference type="InterPro" id="IPR041129">
    <property type="entry name" value="CdiI_2"/>
</dbReference>
<dbReference type="InterPro" id="IPR041436">
    <property type="entry name" value="RNAse_A_bac"/>
</dbReference>
<dbReference type="EMBL" id="JAFMPP010000006">
    <property type="protein sequence ID" value="MBO0662651.1"/>
    <property type="molecule type" value="Genomic_DNA"/>
</dbReference>
<dbReference type="Pfam" id="PF18431">
    <property type="entry name" value="RNAse_A_bac"/>
    <property type="match status" value="1"/>
</dbReference>
<feature type="domain" description="CdiI immunity protein" evidence="2">
    <location>
        <begin position="163"/>
        <end position="248"/>
    </location>
</feature>
<evidence type="ECO:0000313" key="3">
    <source>
        <dbReference type="EMBL" id="MBO0662651.1"/>
    </source>
</evidence>
<sequence length="259" mass="28680">MPIGAASLAGAVRVGVIRSGEISLMRHEAVEGPRLGGHTILRHVWLDEATVRQRIAETVASSRPPAMISTFDDLAIAQRSISRVLRINKAQIQQWAQSAGRRNLVLEMDAGRDVGFGDHAIDRESRQTVAGENHPSQGRVQRNAVFHSHLLPDLVAMADGFFEISQMIGGYLHQDMDLYADTVREAILNYCGDIAESERVQVEAEMDEFLARYHNRAEDEFARRWGRDFTPVEIGLSVAAFFAMVKDLLSGADLSAARD</sequence>